<evidence type="ECO:0000256" key="6">
    <source>
        <dbReference type="RuleBase" id="RU003983"/>
    </source>
</evidence>
<dbReference type="GO" id="GO:0046872">
    <property type="term" value="F:metal ion binding"/>
    <property type="evidence" value="ECO:0007669"/>
    <property type="project" value="UniProtKB-KW"/>
</dbReference>
<comment type="similarity">
    <text evidence="6">Belongs to the peptidase M48 family.</text>
</comment>
<keyword evidence="7" id="KW-0732">Signal</keyword>
<dbReference type="CDD" id="cd07324">
    <property type="entry name" value="M48C_Oma1-like"/>
    <property type="match status" value="1"/>
</dbReference>
<reference evidence="10" key="1">
    <citation type="submission" date="2016-11" db="EMBL/GenBank/DDBJ databases">
        <authorList>
            <person name="Varghese N."/>
            <person name="Submissions S."/>
        </authorList>
    </citation>
    <scope>NUCLEOTIDE SEQUENCE [LARGE SCALE GENOMIC DNA]</scope>
    <source>
        <strain evidence="10">DSM 28223</strain>
    </source>
</reference>
<feature type="chain" id="PRO_5013223120" evidence="7">
    <location>
        <begin position="20"/>
        <end position="236"/>
    </location>
</feature>
<dbReference type="PANTHER" id="PTHR22726:SF1">
    <property type="entry name" value="METALLOENDOPEPTIDASE OMA1, MITOCHONDRIAL"/>
    <property type="match status" value="1"/>
</dbReference>
<evidence type="ECO:0000256" key="7">
    <source>
        <dbReference type="SAM" id="SignalP"/>
    </source>
</evidence>
<evidence type="ECO:0000259" key="8">
    <source>
        <dbReference type="Pfam" id="PF01435"/>
    </source>
</evidence>
<dbReference type="PANTHER" id="PTHR22726">
    <property type="entry name" value="METALLOENDOPEPTIDASE OMA1"/>
    <property type="match status" value="1"/>
</dbReference>
<evidence type="ECO:0000313" key="9">
    <source>
        <dbReference type="EMBL" id="SHG54150.1"/>
    </source>
</evidence>
<name>A0A1M5KN76_9RHOB</name>
<comment type="cofactor">
    <cofactor evidence="6">
        <name>Zn(2+)</name>
        <dbReference type="ChEBI" id="CHEBI:29105"/>
    </cofactor>
    <text evidence="6">Binds 1 zinc ion per subunit.</text>
</comment>
<evidence type="ECO:0000256" key="5">
    <source>
        <dbReference type="ARBA" id="ARBA00023049"/>
    </source>
</evidence>
<dbReference type="GO" id="GO:0004222">
    <property type="term" value="F:metalloendopeptidase activity"/>
    <property type="evidence" value="ECO:0007669"/>
    <property type="project" value="InterPro"/>
</dbReference>
<sequence>MVGVRAGILLLFLGLSACGVPSPQTELEPPADGFGDVVNRLAPVVQNTCLEVAVVKNCRIRLYVAEAEDGTANAFQSIDALGRPFVVITTDLVAETRNEDELALILAHEAAHHILNHLARQKADSVQASNALGEAARREGADGPTVREAREVGAFVGARLFAQEYELEADALGAIILRRAGFDPLRAVAFFDRIPDPGNHALNSHPSTAERRAAVRKADLRGLLPETALAVLPAAP</sequence>
<keyword evidence="4 6" id="KW-0862">Zinc</keyword>
<dbReference type="InterPro" id="IPR001915">
    <property type="entry name" value="Peptidase_M48"/>
</dbReference>
<dbReference type="STRING" id="870908.SAMN04488044_1023"/>
<feature type="signal peptide" evidence="7">
    <location>
        <begin position="1"/>
        <end position="19"/>
    </location>
</feature>
<dbReference type="Gene3D" id="3.30.2010.10">
    <property type="entry name" value="Metalloproteases ('zincins'), catalytic domain"/>
    <property type="match status" value="1"/>
</dbReference>
<evidence type="ECO:0000256" key="2">
    <source>
        <dbReference type="ARBA" id="ARBA00022723"/>
    </source>
</evidence>
<dbReference type="Pfam" id="PF01435">
    <property type="entry name" value="Peptidase_M48"/>
    <property type="match status" value="1"/>
</dbReference>
<evidence type="ECO:0000313" key="10">
    <source>
        <dbReference type="Proteomes" id="UP000184211"/>
    </source>
</evidence>
<keyword evidence="2" id="KW-0479">Metal-binding</keyword>
<evidence type="ECO:0000256" key="4">
    <source>
        <dbReference type="ARBA" id="ARBA00022833"/>
    </source>
</evidence>
<accession>A0A1M5KN76</accession>
<dbReference type="Proteomes" id="UP000184211">
    <property type="component" value="Unassembled WGS sequence"/>
</dbReference>
<keyword evidence="3 6" id="KW-0378">Hydrolase</keyword>
<gene>
    <name evidence="9" type="ORF">SAMN04488044_1023</name>
</gene>
<dbReference type="PROSITE" id="PS51257">
    <property type="entry name" value="PROKAR_LIPOPROTEIN"/>
    <property type="match status" value="1"/>
</dbReference>
<feature type="domain" description="Peptidase M48" evidence="8">
    <location>
        <begin position="45"/>
        <end position="217"/>
    </location>
</feature>
<dbReference type="InterPro" id="IPR051156">
    <property type="entry name" value="Mito/Outer_Membr_Metalloprot"/>
</dbReference>
<keyword evidence="10" id="KW-1185">Reference proteome</keyword>
<dbReference type="EMBL" id="FQWM01000001">
    <property type="protein sequence ID" value="SHG54150.1"/>
    <property type="molecule type" value="Genomic_DNA"/>
</dbReference>
<keyword evidence="5 6" id="KW-0482">Metalloprotease</keyword>
<dbReference type="AlphaFoldDB" id="A0A1M5KN76"/>
<evidence type="ECO:0000256" key="3">
    <source>
        <dbReference type="ARBA" id="ARBA00022801"/>
    </source>
</evidence>
<organism evidence="9 10">
    <name type="scientific">Cognatishimia maritima</name>
    <dbReference type="NCBI Taxonomy" id="870908"/>
    <lineage>
        <taxon>Bacteria</taxon>
        <taxon>Pseudomonadati</taxon>
        <taxon>Pseudomonadota</taxon>
        <taxon>Alphaproteobacteria</taxon>
        <taxon>Rhodobacterales</taxon>
        <taxon>Paracoccaceae</taxon>
        <taxon>Cognatishimia</taxon>
    </lineage>
</organism>
<keyword evidence="1 6" id="KW-0645">Protease</keyword>
<dbReference type="GO" id="GO:0016020">
    <property type="term" value="C:membrane"/>
    <property type="evidence" value="ECO:0007669"/>
    <property type="project" value="TreeGrafter"/>
</dbReference>
<evidence type="ECO:0000256" key="1">
    <source>
        <dbReference type="ARBA" id="ARBA00022670"/>
    </source>
</evidence>
<protein>
    <submittedName>
        <fullName evidence="9">Peptidase family M48</fullName>
    </submittedName>
</protein>
<dbReference type="RefSeq" id="WP_072791274.1">
    <property type="nucleotide sequence ID" value="NZ_FQWM01000001.1"/>
</dbReference>
<proteinExistence type="inferred from homology"/>
<dbReference type="OrthoDB" id="7338723at2"/>
<dbReference type="GO" id="GO:0051603">
    <property type="term" value="P:proteolysis involved in protein catabolic process"/>
    <property type="evidence" value="ECO:0007669"/>
    <property type="project" value="TreeGrafter"/>
</dbReference>